<evidence type="ECO:0000313" key="1">
    <source>
        <dbReference type="EMBL" id="SDT64165.1"/>
    </source>
</evidence>
<sequence length="108" mass="12338">MKKNKYHIIHAWMLIACFIAGQYMVYAHQHVAVSHTNKVAWHNTNNQPKETLTENCRLCDAMHHSTMALANTTYFAPVVVSHYTYKTDKYAFISISIIRSAGRSPPTV</sequence>
<proteinExistence type="predicted"/>
<keyword evidence="2" id="KW-1185">Reference proteome</keyword>
<evidence type="ECO:0008006" key="3">
    <source>
        <dbReference type="Google" id="ProtNLM"/>
    </source>
</evidence>
<dbReference type="Proteomes" id="UP000199679">
    <property type="component" value="Chromosome I"/>
</dbReference>
<dbReference type="PROSITE" id="PS51257">
    <property type="entry name" value="PROKAR_LIPOPROTEIN"/>
    <property type="match status" value="1"/>
</dbReference>
<accession>A0A1H2C0T0</accession>
<reference evidence="1 2" key="1">
    <citation type="submission" date="2016-10" db="EMBL/GenBank/DDBJ databases">
        <authorList>
            <person name="de Groot N.N."/>
        </authorList>
    </citation>
    <scope>NUCLEOTIDE SEQUENCE [LARGE SCALE GENOMIC DNA]</scope>
    <source>
        <strain evidence="1 2">MP1X4</strain>
    </source>
</reference>
<dbReference type="OrthoDB" id="797432at2"/>
<dbReference type="STRING" id="652787.SAMN05216490_4527"/>
<dbReference type="RefSeq" id="WP_091378560.1">
    <property type="nucleotide sequence ID" value="NZ_LT629740.1"/>
</dbReference>
<evidence type="ECO:0000313" key="2">
    <source>
        <dbReference type="Proteomes" id="UP000199679"/>
    </source>
</evidence>
<name>A0A1H2C0T0_MUCMA</name>
<gene>
    <name evidence="1" type="ORF">SAMN05216490_4527</name>
</gene>
<dbReference type="EMBL" id="LT629740">
    <property type="protein sequence ID" value="SDT64165.1"/>
    <property type="molecule type" value="Genomic_DNA"/>
</dbReference>
<dbReference type="AlphaFoldDB" id="A0A1H2C0T0"/>
<protein>
    <recommendedName>
        <fullName evidence="3">DUF2946 domain-containing protein</fullName>
    </recommendedName>
</protein>
<organism evidence="1 2">
    <name type="scientific">Mucilaginibacter mallensis</name>
    <dbReference type="NCBI Taxonomy" id="652787"/>
    <lineage>
        <taxon>Bacteria</taxon>
        <taxon>Pseudomonadati</taxon>
        <taxon>Bacteroidota</taxon>
        <taxon>Sphingobacteriia</taxon>
        <taxon>Sphingobacteriales</taxon>
        <taxon>Sphingobacteriaceae</taxon>
        <taxon>Mucilaginibacter</taxon>
    </lineage>
</organism>